<feature type="domain" description="Wall-associated receptor kinase galacturonan-binding" evidence="5">
    <location>
        <begin position="36"/>
        <end position="90"/>
    </location>
</feature>
<evidence type="ECO:0000313" key="7">
    <source>
        <dbReference type="Proteomes" id="UP000813462"/>
    </source>
</evidence>
<dbReference type="InterPro" id="IPR025287">
    <property type="entry name" value="WAK_GUB"/>
</dbReference>
<feature type="signal peptide" evidence="4">
    <location>
        <begin position="1"/>
        <end position="29"/>
    </location>
</feature>
<dbReference type="AlphaFoldDB" id="A0A978W6K5"/>
<comment type="subcellular location">
    <subcellularLocation>
        <location evidence="1">Membrane</location>
        <topology evidence="1">Single-pass membrane protein</topology>
    </subcellularLocation>
</comment>
<evidence type="ECO:0000256" key="1">
    <source>
        <dbReference type="ARBA" id="ARBA00004167"/>
    </source>
</evidence>
<dbReference type="CDD" id="cd00054">
    <property type="entry name" value="EGF_CA"/>
    <property type="match status" value="1"/>
</dbReference>
<accession>A0A978W6K5</accession>
<proteinExistence type="predicted"/>
<keyword evidence="3" id="KW-1015">Disulfide bond</keyword>
<evidence type="ECO:0000256" key="3">
    <source>
        <dbReference type="ARBA" id="ARBA00023157"/>
    </source>
</evidence>
<comment type="caution">
    <text evidence="6">The sequence shown here is derived from an EMBL/GenBank/DDBJ whole genome shotgun (WGS) entry which is preliminary data.</text>
</comment>
<protein>
    <recommendedName>
        <fullName evidence="5">Wall-associated receptor kinase galacturonan-binding domain-containing protein</fullName>
    </recommendedName>
</protein>
<dbReference type="PROSITE" id="PS01187">
    <property type="entry name" value="EGF_CA"/>
    <property type="match status" value="1"/>
</dbReference>
<dbReference type="Gene3D" id="2.90.20.10">
    <property type="entry name" value="Plasmodium vivax P25 domain"/>
    <property type="match status" value="1"/>
</dbReference>
<organism evidence="6 7">
    <name type="scientific">Ziziphus jujuba var. spinosa</name>
    <dbReference type="NCBI Taxonomy" id="714518"/>
    <lineage>
        <taxon>Eukaryota</taxon>
        <taxon>Viridiplantae</taxon>
        <taxon>Streptophyta</taxon>
        <taxon>Embryophyta</taxon>
        <taxon>Tracheophyta</taxon>
        <taxon>Spermatophyta</taxon>
        <taxon>Magnoliopsida</taxon>
        <taxon>eudicotyledons</taxon>
        <taxon>Gunneridae</taxon>
        <taxon>Pentapetalae</taxon>
        <taxon>rosids</taxon>
        <taxon>fabids</taxon>
        <taxon>Rosales</taxon>
        <taxon>Rhamnaceae</taxon>
        <taxon>Paliureae</taxon>
        <taxon>Ziziphus</taxon>
    </lineage>
</organism>
<gene>
    <name evidence="6" type="ORF">FEM48_Zijuj01G0325800</name>
</gene>
<keyword evidence="2 4" id="KW-0732">Signal</keyword>
<dbReference type="Proteomes" id="UP000813462">
    <property type="component" value="Unassembled WGS sequence"/>
</dbReference>
<reference evidence="6" key="1">
    <citation type="journal article" date="2021" name="Front. Plant Sci.">
        <title>Chromosome-Scale Genome Assembly for Chinese Sour Jujube and Insights Into Its Genome Evolution and Domestication Signature.</title>
        <authorList>
            <person name="Shen L.-Y."/>
            <person name="Luo H."/>
            <person name="Wang X.-L."/>
            <person name="Wang X.-M."/>
            <person name="Qiu X.-J."/>
            <person name="Liu H."/>
            <person name="Zhou S.-S."/>
            <person name="Jia K.-H."/>
            <person name="Nie S."/>
            <person name="Bao Y.-T."/>
            <person name="Zhang R.-G."/>
            <person name="Yun Q.-Z."/>
            <person name="Chai Y.-H."/>
            <person name="Lu J.-Y."/>
            <person name="Li Y."/>
            <person name="Zhao S.-W."/>
            <person name="Mao J.-F."/>
            <person name="Jia S.-G."/>
            <person name="Mao Y.-M."/>
        </authorList>
    </citation>
    <scope>NUCLEOTIDE SEQUENCE</scope>
    <source>
        <strain evidence="6">AT0</strain>
        <tissue evidence="6">Leaf</tissue>
    </source>
</reference>
<evidence type="ECO:0000256" key="2">
    <source>
        <dbReference type="ARBA" id="ARBA00022729"/>
    </source>
</evidence>
<dbReference type="GO" id="GO:0005509">
    <property type="term" value="F:calcium ion binding"/>
    <property type="evidence" value="ECO:0007669"/>
    <property type="project" value="InterPro"/>
</dbReference>
<dbReference type="GO" id="GO:0030247">
    <property type="term" value="F:polysaccharide binding"/>
    <property type="evidence" value="ECO:0007669"/>
    <property type="project" value="InterPro"/>
</dbReference>
<name>A0A978W6K5_ZIZJJ</name>
<evidence type="ECO:0000256" key="4">
    <source>
        <dbReference type="SAM" id="SignalP"/>
    </source>
</evidence>
<dbReference type="Pfam" id="PF13947">
    <property type="entry name" value="GUB_WAK_bind"/>
    <property type="match status" value="1"/>
</dbReference>
<sequence>MAAMTICFAERTLIIIQLLIMIFISAAAAQQDPPDCQRWCGDVEIPYPFGTTESCALGDKFLINCSNEEPILGENLVVTNISVENHEVSIMSYIARLCYESKVDQNRPSLKVPMFTISSSKNKFTVVGCDSYGYLYGNYETQSNYSMGCFTRCVNLDRVSANDSCSGIGCCHMDIPPGLKNIYVEPYSFKNYTKVAMDLNPCTYAFVVEKGKFNFSQDYLLNGFTPEKLPLVLEWTIDNDTCAAARHQATPAFCRCGGNTTTHYFNDSSGSYYCNCKQGFDGNPYTPLGCQDVDECLASNNCTEKGQECINQPGTYTCKSTKDEQLVTKVIFGVNIEETENLLAETSNGNDATAAYDSISNHVALDFSGR</sequence>
<dbReference type="PANTHER" id="PTHR33491">
    <property type="entry name" value="OSJNBA0016N04.9 PROTEIN"/>
    <property type="match status" value="1"/>
</dbReference>
<evidence type="ECO:0000313" key="6">
    <source>
        <dbReference type="EMBL" id="KAH7547589.1"/>
    </source>
</evidence>
<dbReference type="GO" id="GO:0016020">
    <property type="term" value="C:membrane"/>
    <property type="evidence" value="ECO:0007669"/>
    <property type="project" value="UniProtKB-SubCell"/>
</dbReference>
<dbReference type="EMBL" id="JAEACU010000001">
    <property type="protein sequence ID" value="KAH7547589.1"/>
    <property type="molecule type" value="Genomic_DNA"/>
</dbReference>
<feature type="chain" id="PRO_5037470782" description="Wall-associated receptor kinase galacturonan-binding domain-containing protein" evidence="4">
    <location>
        <begin position="30"/>
        <end position="370"/>
    </location>
</feature>
<dbReference type="InterPro" id="IPR018097">
    <property type="entry name" value="EGF_Ca-bd_CS"/>
</dbReference>
<evidence type="ECO:0000259" key="5">
    <source>
        <dbReference type="Pfam" id="PF13947"/>
    </source>
</evidence>